<dbReference type="Proteomes" id="UP000799755">
    <property type="component" value="Unassembled WGS sequence"/>
</dbReference>
<accession>A0ACB6QZ19</accession>
<evidence type="ECO:0000313" key="1">
    <source>
        <dbReference type="EMBL" id="KAF2472244.1"/>
    </source>
</evidence>
<name>A0ACB6QZ19_9PLEO</name>
<dbReference type="EMBL" id="MU003503">
    <property type="protein sequence ID" value="KAF2472244.1"/>
    <property type="molecule type" value="Genomic_DNA"/>
</dbReference>
<comment type="caution">
    <text evidence="1">The sequence shown here is derived from an EMBL/GenBank/DDBJ whole genome shotgun (WGS) entry which is preliminary data.</text>
</comment>
<reference evidence="1" key="1">
    <citation type="journal article" date="2020" name="Stud. Mycol.">
        <title>101 Dothideomycetes genomes: a test case for predicting lifestyles and emergence of pathogens.</title>
        <authorList>
            <person name="Haridas S."/>
            <person name="Albert R."/>
            <person name="Binder M."/>
            <person name="Bloem J."/>
            <person name="Labutti K."/>
            <person name="Salamov A."/>
            <person name="Andreopoulos B."/>
            <person name="Baker S."/>
            <person name="Barry K."/>
            <person name="Bills G."/>
            <person name="Bluhm B."/>
            <person name="Cannon C."/>
            <person name="Castanera R."/>
            <person name="Culley D."/>
            <person name="Daum C."/>
            <person name="Ezra D."/>
            <person name="Gonzalez J."/>
            <person name="Henrissat B."/>
            <person name="Kuo A."/>
            <person name="Liang C."/>
            <person name="Lipzen A."/>
            <person name="Lutzoni F."/>
            <person name="Magnuson J."/>
            <person name="Mondo S."/>
            <person name="Nolan M."/>
            <person name="Ohm R."/>
            <person name="Pangilinan J."/>
            <person name="Park H.-J."/>
            <person name="Ramirez L."/>
            <person name="Alfaro M."/>
            <person name="Sun H."/>
            <person name="Tritt A."/>
            <person name="Yoshinaga Y."/>
            <person name="Zwiers L.-H."/>
            <person name="Turgeon B."/>
            <person name="Goodwin S."/>
            <person name="Spatafora J."/>
            <person name="Crous P."/>
            <person name="Grigoriev I."/>
        </authorList>
    </citation>
    <scope>NUCLEOTIDE SEQUENCE</scope>
    <source>
        <strain evidence="1">ATCC 200398</strain>
    </source>
</reference>
<feature type="non-terminal residue" evidence="1">
    <location>
        <position position="1"/>
    </location>
</feature>
<protein>
    <submittedName>
        <fullName evidence="1">HET-domain-containing protein</fullName>
    </submittedName>
</protein>
<organism evidence="1 2">
    <name type="scientific">Lindgomyces ingoldianus</name>
    <dbReference type="NCBI Taxonomy" id="673940"/>
    <lineage>
        <taxon>Eukaryota</taxon>
        <taxon>Fungi</taxon>
        <taxon>Dikarya</taxon>
        <taxon>Ascomycota</taxon>
        <taxon>Pezizomycotina</taxon>
        <taxon>Dothideomycetes</taxon>
        <taxon>Pleosporomycetidae</taxon>
        <taxon>Pleosporales</taxon>
        <taxon>Lindgomycetaceae</taxon>
        <taxon>Lindgomyces</taxon>
    </lineage>
</organism>
<sequence length="141" mass="15898">LPPYDEVTLTPGTDNIRLLQLLPGNYDDPIVCYLFQIDSITLYEYDALSYVWGSTDGQRVIFVNDWEMAVTQNLEVALRSLRGEEDPKIIWVDAICIDQTSVPEKSSQVGKMGDIYKAAKKVVVFLGPENQASDTVFDFLE</sequence>
<evidence type="ECO:0000313" key="2">
    <source>
        <dbReference type="Proteomes" id="UP000799755"/>
    </source>
</evidence>
<proteinExistence type="predicted"/>
<keyword evidence="2" id="KW-1185">Reference proteome</keyword>
<gene>
    <name evidence="1" type="ORF">BDR25DRAFT_152499</name>
</gene>
<feature type="non-terminal residue" evidence="1">
    <location>
        <position position="141"/>
    </location>
</feature>